<evidence type="ECO:0000313" key="4">
    <source>
        <dbReference type="Proteomes" id="UP000046393"/>
    </source>
</evidence>
<accession>A0A0N5AY04</accession>
<dbReference type="GO" id="GO:0016020">
    <property type="term" value="C:membrane"/>
    <property type="evidence" value="ECO:0007669"/>
    <property type="project" value="InterPro"/>
</dbReference>
<proteinExistence type="predicted"/>
<evidence type="ECO:0000259" key="3">
    <source>
        <dbReference type="PROSITE" id="PS50004"/>
    </source>
</evidence>
<feature type="domain" description="C2" evidence="3">
    <location>
        <begin position="136"/>
        <end position="255"/>
    </location>
</feature>
<keyword evidence="4" id="KW-1185">Reference proteome</keyword>
<evidence type="ECO:0000313" key="5">
    <source>
        <dbReference type="WBParaSite" id="SMUV_0000983901-mRNA-1"/>
    </source>
</evidence>
<feature type="domain" description="C2" evidence="3">
    <location>
        <begin position="1"/>
        <end position="122"/>
    </location>
</feature>
<dbReference type="Proteomes" id="UP000046393">
    <property type="component" value="Unplaced"/>
</dbReference>
<dbReference type="InterPro" id="IPR000008">
    <property type="entry name" value="C2_dom"/>
</dbReference>
<evidence type="ECO:0000256" key="2">
    <source>
        <dbReference type="ARBA" id="ARBA00022737"/>
    </source>
</evidence>
<dbReference type="PANTHER" id="PTHR45729">
    <property type="entry name" value="RABPHILIN, ISOFORM A"/>
    <property type="match status" value="1"/>
</dbReference>
<protein>
    <submittedName>
        <fullName evidence="5">C2 domain-containing protein</fullName>
    </submittedName>
</protein>
<keyword evidence="1" id="KW-0479">Metal-binding</keyword>
<reference evidence="5" key="1">
    <citation type="submission" date="2017-02" db="UniProtKB">
        <authorList>
            <consortium name="WormBaseParasite"/>
        </authorList>
    </citation>
    <scope>IDENTIFICATION</scope>
</reference>
<sequence>MSSFDNKLTFCVIDKYLKHSLVQKNLRAKDKNGFSDPYVKMYLLPGPRKATKLNTKTIPRTLNPEWNETFTYYGISEEDRQKKTLRMLVMDRDSIGSDFLGECRVPLKKLCSGIEKNFNLYLDHAMPVEKVVSSSERGKILIGLTYNAQQSLLYVSIRKCVELIGLDPSGFSDPYVKVTITPMTARTQRQKTATKKRTLNPEFNETFAFSIPLTELPTKTLKAEVFDYDVAKHDDYIGGVVFSASAKGESQRQWLYCMQNPGSLTEVWHKLALVT</sequence>
<dbReference type="InterPro" id="IPR035892">
    <property type="entry name" value="C2_domain_sf"/>
</dbReference>
<dbReference type="WBParaSite" id="SMUV_0000983901-mRNA-1">
    <property type="protein sequence ID" value="SMUV_0000983901-mRNA-1"/>
    <property type="gene ID" value="SMUV_0000983901"/>
</dbReference>
<dbReference type="PANTHER" id="PTHR45729:SF6">
    <property type="entry name" value="RABPHILIN, ISOFORM A"/>
    <property type="match status" value="1"/>
</dbReference>
<dbReference type="GO" id="GO:0061669">
    <property type="term" value="P:spontaneous neurotransmitter secretion"/>
    <property type="evidence" value="ECO:0007669"/>
    <property type="project" value="TreeGrafter"/>
</dbReference>
<dbReference type="GO" id="GO:0098793">
    <property type="term" value="C:presynapse"/>
    <property type="evidence" value="ECO:0007669"/>
    <property type="project" value="GOC"/>
</dbReference>
<dbReference type="SUPFAM" id="SSF49562">
    <property type="entry name" value="C2 domain (Calcium/lipid-binding domain, CaLB)"/>
    <property type="match status" value="2"/>
</dbReference>
<dbReference type="PROSITE" id="PS50004">
    <property type="entry name" value="C2"/>
    <property type="match status" value="2"/>
</dbReference>
<dbReference type="Pfam" id="PF00168">
    <property type="entry name" value="C2"/>
    <property type="match status" value="2"/>
</dbReference>
<dbReference type="GO" id="GO:0006887">
    <property type="term" value="P:exocytosis"/>
    <property type="evidence" value="ECO:0007669"/>
    <property type="project" value="TreeGrafter"/>
</dbReference>
<dbReference type="STRING" id="451379.A0A0N5AY04"/>
<dbReference type="PRINTS" id="PR00399">
    <property type="entry name" value="SYNAPTOTAGMN"/>
</dbReference>
<dbReference type="Gene3D" id="2.60.40.150">
    <property type="entry name" value="C2 domain"/>
    <property type="match status" value="2"/>
</dbReference>
<dbReference type="AlphaFoldDB" id="A0A0N5AY04"/>
<dbReference type="InterPro" id="IPR001565">
    <property type="entry name" value="Synaptotagmin"/>
</dbReference>
<name>A0A0N5AY04_9BILA</name>
<dbReference type="GO" id="GO:0017158">
    <property type="term" value="P:regulation of calcium ion-dependent exocytosis"/>
    <property type="evidence" value="ECO:0007669"/>
    <property type="project" value="TreeGrafter"/>
</dbReference>
<dbReference type="SMART" id="SM00239">
    <property type="entry name" value="C2"/>
    <property type="match status" value="2"/>
</dbReference>
<keyword evidence="2" id="KW-0677">Repeat</keyword>
<organism evidence="4 5">
    <name type="scientific">Syphacia muris</name>
    <dbReference type="NCBI Taxonomy" id="451379"/>
    <lineage>
        <taxon>Eukaryota</taxon>
        <taxon>Metazoa</taxon>
        <taxon>Ecdysozoa</taxon>
        <taxon>Nematoda</taxon>
        <taxon>Chromadorea</taxon>
        <taxon>Rhabditida</taxon>
        <taxon>Spirurina</taxon>
        <taxon>Oxyuridomorpha</taxon>
        <taxon>Oxyuroidea</taxon>
        <taxon>Oxyuridae</taxon>
        <taxon>Syphacia</taxon>
    </lineage>
</organism>
<dbReference type="PRINTS" id="PR00360">
    <property type="entry name" value="C2DOMAIN"/>
</dbReference>
<dbReference type="GO" id="GO:0046872">
    <property type="term" value="F:metal ion binding"/>
    <property type="evidence" value="ECO:0007669"/>
    <property type="project" value="UniProtKB-KW"/>
</dbReference>
<dbReference type="InterPro" id="IPR043566">
    <property type="entry name" value="Rabphilin/DOC2/Noc2"/>
</dbReference>
<evidence type="ECO:0000256" key="1">
    <source>
        <dbReference type="ARBA" id="ARBA00022723"/>
    </source>
</evidence>